<evidence type="ECO:0000256" key="2">
    <source>
        <dbReference type="ARBA" id="ARBA00022512"/>
    </source>
</evidence>
<evidence type="ECO:0000256" key="3">
    <source>
        <dbReference type="ARBA" id="ARBA00022525"/>
    </source>
</evidence>
<feature type="transmembrane region" description="Helical" evidence="6">
    <location>
        <begin position="695"/>
        <end position="713"/>
    </location>
</feature>
<sequence>MKKYKLSIFLASAVLGGVGATYIAAETNHAAAAEVKTEVVAPANTNENSGTPNTGAANTQATAPKEVANIGEIQGESHQSPLVGRDVIVNNVVVTKIDKSGFYVQDKVSDNNPKTSDALYVASKDKVKSGDLLKVQGTVKEGYLEEYAVRPGQTFKAPVGSLTVTQIINATITKLGVAALPDAVEFSKKIPKDTVDKTPTKYDPENEALDYFESLEGMRVNINKPKILGPQYKGDIYVLPGNYNGQKLNNIGGVNLRPGVQNTETIAIEVGKKVVAKAKDYFNEDITGVFTYRYKTYRIDPYKVPKVQDGGLKREVSKIYPAEDKLTIASYNIENFSANSKGRDETPEEKVDKIAKSFINEVHSPDIITLIEVQDNNGGVNDGTVEGVKSGEKLADRIKSFGGPEYKYTEVAPIDGKDGGKPGANIRVAYLYNPNRVTLIGKDKGGSEEAARFVDGHLEKNPARIDPTNINFEKVRKSLAAEFDFKGERIVVIANHLKSKLGDDAVYGSNQPAIENTKAQRVEQAKLLNAFVREGLRQNPNLKFVLTGDFNDFEFSDTVKTIVGDELVNLMAEHEAGDRYSYFYRGSNQSLDNILVSKNIKDRVLFSPVHINASFMEEHGRASDHDPVVVQIDFSKSEEVVSPEVTPNKPENTQGNTSSAVQNITKLSTVNHKGEVKINSHSNKKEVLPKTGLDSSSSFGLGIFGVIAAFFLGRKKRNN</sequence>
<evidence type="ECO:0000259" key="8">
    <source>
        <dbReference type="PROSITE" id="PS50847"/>
    </source>
</evidence>
<feature type="domain" description="Gram-positive cocci surface proteins LPxTG" evidence="8">
    <location>
        <begin position="688"/>
        <end position="719"/>
    </location>
</feature>
<proteinExistence type="predicted"/>
<gene>
    <name evidence="9" type="ORF">CJ218_00180</name>
</gene>
<keyword evidence="4 7" id="KW-0732">Signal</keyword>
<comment type="caution">
    <text evidence="9">The sequence shown here is derived from an EMBL/GenBank/DDBJ whole genome shotgun (WGS) entry which is preliminary data.</text>
</comment>
<comment type="subcellular location">
    <subcellularLocation>
        <location evidence="1">Secreted</location>
        <location evidence="1">Cell wall</location>
        <topology evidence="1">Peptidoglycan-anchor</topology>
    </subcellularLocation>
</comment>
<dbReference type="Pfam" id="PF00746">
    <property type="entry name" value="Gram_pos_anchor"/>
    <property type="match status" value="1"/>
</dbReference>
<dbReference type="RefSeq" id="WP_102189209.1">
    <property type="nucleotide sequence ID" value="NZ_PNGT01000001.1"/>
</dbReference>
<dbReference type="Gene3D" id="3.60.10.10">
    <property type="entry name" value="Endonuclease/exonuclease/phosphatase"/>
    <property type="match status" value="1"/>
</dbReference>
<reference evidence="9 10" key="1">
    <citation type="submission" date="2017-09" db="EMBL/GenBank/DDBJ databases">
        <title>Bacterial strain isolated from the female urinary microbiota.</title>
        <authorList>
            <person name="Thomas-White K."/>
            <person name="Kumar N."/>
            <person name="Forster S."/>
            <person name="Putonti C."/>
            <person name="Lawley T."/>
            <person name="Wolfe A.J."/>
        </authorList>
    </citation>
    <scope>NUCLEOTIDE SEQUENCE [LARGE SCALE GENOMIC DNA]</scope>
    <source>
        <strain evidence="9 10">UMB0186</strain>
    </source>
</reference>
<dbReference type="Proteomes" id="UP000235670">
    <property type="component" value="Unassembled WGS sequence"/>
</dbReference>
<dbReference type="CDD" id="cd04486">
    <property type="entry name" value="YhcR_OBF_like"/>
    <property type="match status" value="1"/>
</dbReference>
<feature type="chain" id="PRO_5039412759" evidence="7">
    <location>
        <begin position="25"/>
        <end position="719"/>
    </location>
</feature>
<keyword evidence="3" id="KW-0964">Secreted</keyword>
<accession>A0A2N6SGF7</accession>
<evidence type="ECO:0000313" key="10">
    <source>
        <dbReference type="Proteomes" id="UP000235670"/>
    </source>
</evidence>
<protein>
    <submittedName>
        <fullName evidence="9">Endonuclease</fullName>
    </submittedName>
</protein>
<keyword evidence="6" id="KW-0472">Membrane</keyword>
<dbReference type="Pfam" id="PF19580">
    <property type="entry name" value="Exo_endo_phos_3"/>
    <property type="match status" value="1"/>
</dbReference>
<keyword evidence="6" id="KW-0812">Transmembrane</keyword>
<dbReference type="SUPFAM" id="SSF56219">
    <property type="entry name" value="DNase I-like"/>
    <property type="match status" value="1"/>
</dbReference>
<evidence type="ECO:0000313" key="9">
    <source>
        <dbReference type="EMBL" id="PMC53001.1"/>
    </source>
</evidence>
<dbReference type="PANTHER" id="PTHR42834:SF1">
    <property type="entry name" value="ENDONUCLEASE_EXONUCLEASE_PHOSPHATASE FAMILY PROTEIN (AFU_ORTHOLOGUE AFUA_3G09210)"/>
    <property type="match status" value="1"/>
</dbReference>
<keyword evidence="5" id="KW-0572">Peptidoglycan-anchor</keyword>
<dbReference type="EMBL" id="PNGT01000001">
    <property type="protein sequence ID" value="PMC53001.1"/>
    <property type="molecule type" value="Genomic_DNA"/>
</dbReference>
<evidence type="ECO:0000256" key="6">
    <source>
        <dbReference type="SAM" id="Phobius"/>
    </source>
</evidence>
<dbReference type="NCBIfam" id="TIGR01167">
    <property type="entry name" value="LPXTG_anchor"/>
    <property type="match status" value="1"/>
</dbReference>
<dbReference type="STRING" id="84135.GCA_001052115_00528"/>
<dbReference type="OrthoDB" id="9801679at2"/>
<evidence type="ECO:0000256" key="7">
    <source>
        <dbReference type="SAM" id="SignalP"/>
    </source>
</evidence>
<feature type="signal peptide" evidence="7">
    <location>
        <begin position="1"/>
        <end position="24"/>
    </location>
</feature>
<dbReference type="GO" id="GO:0004519">
    <property type="term" value="F:endonuclease activity"/>
    <property type="evidence" value="ECO:0007669"/>
    <property type="project" value="UniProtKB-KW"/>
</dbReference>
<dbReference type="PANTHER" id="PTHR42834">
    <property type="entry name" value="ENDONUCLEASE/EXONUCLEASE/PHOSPHATASE FAMILY PROTEIN (AFU_ORTHOLOGUE AFUA_3G09210)"/>
    <property type="match status" value="1"/>
</dbReference>
<dbReference type="PROSITE" id="PS50847">
    <property type="entry name" value="GRAM_POS_ANCHORING"/>
    <property type="match status" value="1"/>
</dbReference>
<keyword evidence="6" id="KW-1133">Transmembrane helix</keyword>
<keyword evidence="2" id="KW-0134">Cell wall</keyword>
<organism evidence="9 10">
    <name type="scientific">Gemella sanguinis</name>
    <dbReference type="NCBI Taxonomy" id="84135"/>
    <lineage>
        <taxon>Bacteria</taxon>
        <taxon>Bacillati</taxon>
        <taxon>Bacillota</taxon>
        <taxon>Bacilli</taxon>
        <taxon>Bacillales</taxon>
        <taxon>Gemellaceae</taxon>
        <taxon>Gemella</taxon>
    </lineage>
</organism>
<keyword evidence="9" id="KW-0378">Hydrolase</keyword>
<keyword evidence="9" id="KW-0255">Endonuclease</keyword>
<evidence type="ECO:0000256" key="4">
    <source>
        <dbReference type="ARBA" id="ARBA00022729"/>
    </source>
</evidence>
<keyword evidence="9" id="KW-0540">Nuclease</keyword>
<evidence type="ECO:0000256" key="5">
    <source>
        <dbReference type="ARBA" id="ARBA00023088"/>
    </source>
</evidence>
<evidence type="ECO:0000256" key="1">
    <source>
        <dbReference type="ARBA" id="ARBA00004168"/>
    </source>
</evidence>
<dbReference type="InterPro" id="IPR019931">
    <property type="entry name" value="LPXTG_anchor"/>
</dbReference>
<name>A0A2N6SGF7_9BACL</name>
<dbReference type="InterPro" id="IPR036691">
    <property type="entry name" value="Endo/exonu/phosph_ase_sf"/>
</dbReference>
<dbReference type="InterPro" id="IPR005135">
    <property type="entry name" value="Endo/exonuclease/phosphatase"/>
</dbReference>
<dbReference type="AlphaFoldDB" id="A0A2N6SGF7"/>